<dbReference type="Proteomes" id="UP000663419">
    <property type="component" value="Chromosome 6"/>
</dbReference>
<gene>
    <name evidence="1" type="ORF">I7I53_11799</name>
</gene>
<reference evidence="1" key="1">
    <citation type="submission" date="2021-01" db="EMBL/GenBank/DDBJ databases">
        <title>Chromosome-level genome assembly of a human fungal pathogen reveals clustering of transcriptionally co-regulated genes.</title>
        <authorList>
            <person name="Voorhies M."/>
            <person name="Cohen S."/>
            <person name="Shea T.P."/>
            <person name="Petrus S."/>
            <person name="Munoz J.F."/>
            <person name="Poplawski S."/>
            <person name="Goldman W.E."/>
            <person name="Michael T."/>
            <person name="Cuomo C.A."/>
            <person name="Sil A."/>
            <person name="Beyhan S."/>
        </authorList>
    </citation>
    <scope>NUCLEOTIDE SEQUENCE</scope>
    <source>
        <strain evidence="1">H88</strain>
    </source>
</reference>
<dbReference type="AlphaFoldDB" id="A0A8A1LYF0"/>
<protein>
    <submittedName>
        <fullName evidence="1">Uncharacterized protein</fullName>
    </submittedName>
</protein>
<dbReference type="VEuPathDB" id="FungiDB:I7I53_11799"/>
<organism evidence="1 2">
    <name type="scientific">Ajellomyces capsulatus (strain H88)</name>
    <name type="common">Darling's disease fungus</name>
    <name type="synonym">Histoplasma capsulatum</name>
    <dbReference type="NCBI Taxonomy" id="544711"/>
    <lineage>
        <taxon>Eukaryota</taxon>
        <taxon>Fungi</taxon>
        <taxon>Dikarya</taxon>
        <taxon>Ascomycota</taxon>
        <taxon>Pezizomycotina</taxon>
        <taxon>Eurotiomycetes</taxon>
        <taxon>Eurotiomycetidae</taxon>
        <taxon>Onygenales</taxon>
        <taxon>Ajellomycetaceae</taxon>
        <taxon>Histoplasma</taxon>
    </lineage>
</organism>
<name>A0A8A1LYF0_AJEC8</name>
<sequence>MTRIILLVWCEEIGRRQLKQKPLPLPESRRRCCVNTYPAYVVVVIAAYKVSSARRQGQGQGEGEGVSGFNGQFQGFFFFSFS</sequence>
<evidence type="ECO:0000313" key="2">
    <source>
        <dbReference type="Proteomes" id="UP000663419"/>
    </source>
</evidence>
<evidence type="ECO:0000313" key="1">
    <source>
        <dbReference type="EMBL" id="QSS57573.1"/>
    </source>
</evidence>
<accession>A0A8A1LYF0</accession>
<proteinExistence type="predicted"/>
<dbReference type="EMBL" id="CP069107">
    <property type="protein sequence ID" value="QSS57573.1"/>
    <property type="molecule type" value="Genomic_DNA"/>
</dbReference>